<dbReference type="SUPFAM" id="SSF58104">
    <property type="entry name" value="Methyl-accepting chemotaxis protein (MCP) signaling domain"/>
    <property type="match status" value="1"/>
</dbReference>
<dbReference type="Pfam" id="PF00015">
    <property type="entry name" value="MCPsignal"/>
    <property type="match status" value="1"/>
</dbReference>
<protein>
    <recommendedName>
        <fullName evidence="2">Methyl-accepting transducer domain-containing protein</fullName>
    </recommendedName>
</protein>
<dbReference type="Gene3D" id="1.10.287.950">
    <property type="entry name" value="Methyl-accepting chemotaxis protein"/>
    <property type="match status" value="1"/>
</dbReference>
<dbReference type="GO" id="GO:0007165">
    <property type="term" value="P:signal transduction"/>
    <property type="evidence" value="ECO:0007669"/>
    <property type="project" value="UniProtKB-KW"/>
</dbReference>
<name>A0A3C1KSC0_9GAMM</name>
<dbReference type="Proteomes" id="UP000259273">
    <property type="component" value="Unassembled WGS sequence"/>
</dbReference>
<accession>A0A3C1KSC0</accession>
<gene>
    <name evidence="3" type="ORF">DCP75_17225</name>
</gene>
<keyword evidence="1" id="KW-0807">Transducer</keyword>
<organism evidence="3 4">
    <name type="scientific">Haliea salexigens</name>
    <dbReference type="NCBI Taxonomy" id="287487"/>
    <lineage>
        <taxon>Bacteria</taxon>
        <taxon>Pseudomonadati</taxon>
        <taxon>Pseudomonadota</taxon>
        <taxon>Gammaproteobacteria</taxon>
        <taxon>Cellvibrionales</taxon>
        <taxon>Halieaceae</taxon>
        <taxon>Haliea</taxon>
    </lineage>
</organism>
<evidence type="ECO:0000313" key="4">
    <source>
        <dbReference type="Proteomes" id="UP000259273"/>
    </source>
</evidence>
<dbReference type="InterPro" id="IPR004089">
    <property type="entry name" value="MCPsignal_dom"/>
</dbReference>
<dbReference type="GO" id="GO:0006935">
    <property type="term" value="P:chemotaxis"/>
    <property type="evidence" value="ECO:0007669"/>
    <property type="project" value="UniProtKB-ARBA"/>
</dbReference>
<reference evidence="3 4" key="1">
    <citation type="journal article" date="2018" name="Nat. Biotechnol.">
        <title>A standardized bacterial taxonomy based on genome phylogeny substantially revises the tree of life.</title>
        <authorList>
            <person name="Parks D.H."/>
            <person name="Chuvochina M."/>
            <person name="Waite D.W."/>
            <person name="Rinke C."/>
            <person name="Skarshewski A."/>
            <person name="Chaumeil P.A."/>
            <person name="Hugenholtz P."/>
        </authorList>
    </citation>
    <scope>NUCLEOTIDE SEQUENCE [LARGE SCALE GENOMIC DNA]</scope>
    <source>
        <strain evidence="3">UBA9158</strain>
    </source>
</reference>
<dbReference type="PROSITE" id="PS50111">
    <property type="entry name" value="CHEMOTAXIS_TRANSDUC_2"/>
    <property type="match status" value="1"/>
</dbReference>
<evidence type="ECO:0000259" key="2">
    <source>
        <dbReference type="PROSITE" id="PS50111"/>
    </source>
</evidence>
<evidence type="ECO:0000256" key="1">
    <source>
        <dbReference type="PROSITE-ProRule" id="PRU00284"/>
    </source>
</evidence>
<evidence type="ECO:0000313" key="3">
    <source>
        <dbReference type="EMBL" id="HAN29428.1"/>
    </source>
</evidence>
<sequence>MIQSVTTAAEYIQSLNTRISVVAINTRIEAERAGEHGRPFLGIAEAIGDLLREAEEEGRKITSEVRMLQNLSAENLNSLEHTVGAVVTILEFVERIDASLEDINHGAAYLLDQVDSLGNTTQQSADTVRRLHGLLGEVREQNRALREGAEATQQGIATLQQTLSTLGRNLARLRVDSAGSALNV</sequence>
<proteinExistence type="predicted"/>
<comment type="caution">
    <text evidence="3">The sequence shown here is derived from an EMBL/GenBank/DDBJ whole genome shotgun (WGS) entry which is preliminary data.</text>
</comment>
<dbReference type="STRING" id="1121937.GCA_000423125_02176"/>
<feature type="domain" description="Methyl-accepting transducer" evidence="2">
    <location>
        <begin position="1"/>
        <end position="139"/>
    </location>
</feature>
<dbReference type="GO" id="GO:0016020">
    <property type="term" value="C:membrane"/>
    <property type="evidence" value="ECO:0007669"/>
    <property type="project" value="InterPro"/>
</dbReference>
<dbReference type="EMBL" id="DMND01000229">
    <property type="protein sequence ID" value="HAN29428.1"/>
    <property type="molecule type" value="Genomic_DNA"/>
</dbReference>
<dbReference type="AlphaFoldDB" id="A0A3C1KSC0"/>